<dbReference type="Gene3D" id="3.90.1150.10">
    <property type="entry name" value="Aspartate Aminotransferase, domain 1"/>
    <property type="match status" value="1"/>
</dbReference>
<dbReference type="Proteomes" id="UP000000262">
    <property type="component" value="Chromosome"/>
</dbReference>
<comment type="cofactor">
    <cofactor evidence="7">
        <name>pyridoxal 5'-phosphate</name>
        <dbReference type="ChEBI" id="CHEBI:597326"/>
    </cofactor>
    <text evidence="7">Binds 1 pyridoxal phosphate per subunit.</text>
</comment>
<dbReference type="PIRSF" id="PIRSF000521">
    <property type="entry name" value="Transaminase_4ab_Lys_Orn"/>
    <property type="match status" value="1"/>
</dbReference>
<sequence>MNARLLRFYPPRGLKIVKAYMQYVWDDKWNKYLDYYNGYGVGFLGHRNPRVVAKIVEQLGTLMINSPSFDDPAKEELMAKLPKILPNTLLNVYFQNSGAEAVELALKLALHYTNREKVVAFKRAFHGRTLGALSLTWGSEYRKPSERALYKNVVFADFNSVEELDKVIDENTAAVFVEPVQGEGGINPATPEFMNAVARRAREVGAVLVYDEVQAGFGRTGYVWAYQGLGAPDPDVLLSGKAIGNGYPVSMVAVSDKIAESVVPGMHGSTYGANPVALAAVSGAVDVLLEDEVPKQAREKGKLFQEMLEEKLKDVKLVRDYRAIGLMVGVELRVKPGKYIEALQREGVLSLKAGTTVIRFLPPYVTTSEDINFATERLRKVLVSGV</sequence>
<comment type="pathway">
    <text evidence="7">Amino-acid biosynthesis; L-lysine biosynthesis via AAA pathway; L-lysine from L-alpha-aminoadipate (Thermus route): step 4/5.</text>
</comment>
<keyword evidence="3 7" id="KW-0028">Amino-acid biosynthesis</keyword>
<dbReference type="HOGENOM" id="CLU_016922_10_0_2"/>
<feature type="binding site" evidence="7">
    <location>
        <position position="128"/>
    </location>
    <ligand>
        <name>substrate</name>
    </ligand>
</feature>
<dbReference type="InterPro" id="IPR050103">
    <property type="entry name" value="Class-III_PLP-dep_AT"/>
</dbReference>
<keyword evidence="6 7" id="KW-0457">Lysine biosynthesis</keyword>
<dbReference type="PROSITE" id="PS00600">
    <property type="entry name" value="AA_TRANSFER_CLASS_3"/>
    <property type="match status" value="1"/>
</dbReference>
<feature type="binding site" evidence="7">
    <location>
        <position position="270"/>
    </location>
    <ligand>
        <name>pyridoxal 5'-phosphate</name>
        <dbReference type="ChEBI" id="CHEBI:597326"/>
    </ligand>
</feature>
<evidence type="ECO:0000256" key="1">
    <source>
        <dbReference type="ARBA" id="ARBA00022490"/>
    </source>
</evidence>
<evidence type="ECO:0000313" key="8">
    <source>
        <dbReference type="EMBL" id="ABU82124.1"/>
    </source>
</evidence>
<organism evidence="8 9">
    <name type="scientific">Ignicoccus hospitalis (strain KIN4/I / DSM 18386 / JCM 14125)</name>
    <dbReference type="NCBI Taxonomy" id="453591"/>
    <lineage>
        <taxon>Archaea</taxon>
        <taxon>Thermoproteota</taxon>
        <taxon>Thermoprotei</taxon>
        <taxon>Desulfurococcales</taxon>
        <taxon>Desulfurococcaceae</taxon>
        <taxon>Ignicoccus</taxon>
    </lineage>
</organism>
<dbReference type="FunFam" id="3.40.640.10:FF:000004">
    <property type="entry name" value="Acetylornithine aminotransferase"/>
    <property type="match status" value="1"/>
</dbReference>
<keyword evidence="9" id="KW-1185">Reference proteome</keyword>
<dbReference type="InterPro" id="IPR049704">
    <property type="entry name" value="Aminotrans_3_PPA_site"/>
</dbReference>
<dbReference type="InterPro" id="IPR015422">
    <property type="entry name" value="PyrdxlP-dep_Trfase_small"/>
</dbReference>
<feature type="binding site" evidence="7">
    <location>
        <position position="269"/>
    </location>
    <ligand>
        <name>substrate</name>
    </ligand>
</feature>
<dbReference type="EC" id="2.6.1.124" evidence="7"/>
<comment type="subunit">
    <text evidence="7">Homodimer.</text>
</comment>
<dbReference type="CDD" id="cd00610">
    <property type="entry name" value="OAT_like"/>
    <property type="match status" value="1"/>
</dbReference>
<dbReference type="GeneID" id="5562322"/>
<comment type="pathway">
    <text evidence="7">Amino-acid biosynthesis; L-arginine biosynthesis.</text>
</comment>
<keyword evidence="4 7" id="KW-0808">Transferase</keyword>
<accession>A8AB22</accession>
<feature type="binding site" evidence="7">
    <location>
        <position position="125"/>
    </location>
    <ligand>
        <name>pyridoxal 5'-phosphate</name>
        <dbReference type="ChEBI" id="CHEBI:597326"/>
    </ligand>
</feature>
<dbReference type="PANTHER" id="PTHR11986">
    <property type="entry name" value="AMINOTRANSFERASE CLASS III"/>
    <property type="match status" value="1"/>
</dbReference>
<dbReference type="InterPro" id="IPR015424">
    <property type="entry name" value="PyrdxlP-dep_Trfase"/>
</dbReference>
<dbReference type="GO" id="GO:0042802">
    <property type="term" value="F:identical protein binding"/>
    <property type="evidence" value="ECO:0007669"/>
    <property type="project" value="TreeGrafter"/>
</dbReference>
<evidence type="ECO:0000256" key="2">
    <source>
        <dbReference type="ARBA" id="ARBA00022576"/>
    </source>
</evidence>
<dbReference type="UniPathway" id="UPA00068"/>
<dbReference type="SUPFAM" id="SSF53383">
    <property type="entry name" value="PLP-dependent transferases"/>
    <property type="match status" value="1"/>
</dbReference>
<name>A8AB22_IGNH4</name>
<comment type="catalytic activity">
    <reaction evidence="7">
        <text>[amino-group carrier protein]-C-terminal-gamma-(L-ornithyl)-L-glutamate + 2-oxoglutarate = [amino-group carrier protein]-C-terminal-gamma-(L-glutamyl-5-semialdehyde)-L-glutamate + L-glutamate</text>
        <dbReference type="Rhea" id="RHEA:52672"/>
        <dbReference type="Rhea" id="RHEA-COMP:13327"/>
        <dbReference type="Rhea" id="RHEA-COMP:13328"/>
        <dbReference type="ChEBI" id="CHEBI:16810"/>
        <dbReference type="ChEBI" id="CHEBI:29985"/>
        <dbReference type="ChEBI" id="CHEBI:136761"/>
        <dbReference type="ChEBI" id="CHEBI:136763"/>
        <dbReference type="EC" id="2.6.1.124"/>
    </reaction>
</comment>
<dbReference type="GO" id="GO:0030170">
    <property type="term" value="F:pyridoxal phosphate binding"/>
    <property type="evidence" value="ECO:0007669"/>
    <property type="project" value="InterPro"/>
</dbReference>
<dbReference type="UniPathway" id="UPA00033">
    <property type="reaction ID" value="UER00038"/>
</dbReference>
<comment type="function">
    <text evidence="7">Involved in both the arginine and lysine biosynthetic pathways.</text>
</comment>
<dbReference type="STRING" id="453591.Igni_0944"/>
<evidence type="ECO:0000256" key="5">
    <source>
        <dbReference type="ARBA" id="ARBA00022898"/>
    </source>
</evidence>
<evidence type="ECO:0000256" key="3">
    <source>
        <dbReference type="ARBA" id="ARBA00022605"/>
    </source>
</evidence>
<dbReference type="InterPro" id="IPR037537">
    <property type="entry name" value="LysJ"/>
</dbReference>
<dbReference type="GO" id="GO:0008483">
    <property type="term" value="F:transaminase activity"/>
    <property type="evidence" value="ECO:0007669"/>
    <property type="project" value="UniProtKB-UniRule"/>
</dbReference>
<dbReference type="InterPro" id="IPR005814">
    <property type="entry name" value="Aminotrans_3"/>
</dbReference>
<proteinExistence type="inferred from homology"/>
<comment type="subcellular location">
    <subcellularLocation>
        <location evidence="7">Cytoplasm</location>
    </subcellularLocation>
</comment>
<dbReference type="KEGG" id="iho:Igni_0944"/>
<dbReference type="AlphaFoldDB" id="A8AB22"/>
<keyword evidence="2 7" id="KW-0032">Aminotransferase</keyword>
<evidence type="ECO:0000256" key="7">
    <source>
        <dbReference type="HAMAP-Rule" id="MF_02084"/>
    </source>
</evidence>
<keyword evidence="1 7" id="KW-0963">Cytoplasm</keyword>
<dbReference type="GO" id="GO:0042450">
    <property type="term" value="P:L-arginine biosynthetic process via ornithine"/>
    <property type="evidence" value="ECO:0007669"/>
    <property type="project" value="UniProtKB-UniRule"/>
</dbReference>
<dbReference type="eggNOG" id="arCOG00914">
    <property type="taxonomic scope" value="Archaea"/>
</dbReference>
<dbReference type="PANTHER" id="PTHR11986:SF79">
    <property type="entry name" value="ACETYLORNITHINE AMINOTRANSFERASE, MITOCHONDRIAL"/>
    <property type="match status" value="1"/>
</dbReference>
<dbReference type="EC" id="2.6.1.118" evidence="7"/>
<gene>
    <name evidence="7" type="primary">lysJ</name>
    <name evidence="8" type="ordered locus">Igni_0944</name>
</gene>
<evidence type="ECO:0000256" key="4">
    <source>
        <dbReference type="ARBA" id="ARBA00022679"/>
    </source>
</evidence>
<evidence type="ECO:0000313" key="9">
    <source>
        <dbReference type="Proteomes" id="UP000000262"/>
    </source>
</evidence>
<reference evidence="8 9" key="1">
    <citation type="journal article" date="2008" name="Genome Biol.">
        <title>A genomic analysis of the archaeal system Ignicoccus hospitalis-Nanoarchaeum equitans.</title>
        <authorList>
            <person name="Podar M."/>
            <person name="Anderson I."/>
            <person name="Makarova K.S."/>
            <person name="Elkins J.G."/>
            <person name="Ivanova N."/>
            <person name="Wall M.A."/>
            <person name="Lykidis A."/>
            <person name="Mavromatis K."/>
            <person name="Sun H."/>
            <person name="Hudson M.E."/>
            <person name="Chen W."/>
            <person name="Deciu C."/>
            <person name="Hutchison D."/>
            <person name="Eads J.R."/>
            <person name="Anderson A."/>
            <person name="Fernandes F."/>
            <person name="Szeto E."/>
            <person name="Lapidus A."/>
            <person name="Kyrpides N.C."/>
            <person name="Saier M.H.Jr."/>
            <person name="Richardson P.M."/>
            <person name="Rachel R."/>
            <person name="Huber H."/>
            <person name="Eisen J.A."/>
            <person name="Koonin E.V."/>
            <person name="Keller M."/>
            <person name="Stetter K.O."/>
        </authorList>
    </citation>
    <scope>NUCLEOTIDE SEQUENCE [LARGE SCALE GENOMIC DNA]</scope>
    <source>
        <strain evidence="9">KIN4/I / DSM 18386 / JCM 14125</strain>
    </source>
</reference>
<dbReference type="GO" id="GO:0005737">
    <property type="term" value="C:cytoplasm"/>
    <property type="evidence" value="ECO:0007669"/>
    <property type="project" value="UniProtKB-SubCell"/>
</dbReference>
<keyword evidence="5 7" id="KW-0663">Pyridoxal phosphate</keyword>
<evidence type="ECO:0000256" key="6">
    <source>
        <dbReference type="ARBA" id="ARBA00023154"/>
    </source>
</evidence>
<dbReference type="RefSeq" id="WP_012123088.1">
    <property type="nucleotide sequence ID" value="NC_009776.1"/>
</dbReference>
<keyword evidence="7" id="KW-0055">Arginine biosynthesis</keyword>
<dbReference type="Pfam" id="PF00202">
    <property type="entry name" value="Aminotran_3"/>
    <property type="match status" value="1"/>
</dbReference>
<feature type="modified residue" description="N6-(pyridoxal phosphate)lysine" evidence="7">
    <location>
        <position position="241"/>
    </location>
</feature>
<dbReference type="HAMAP" id="MF_02084">
    <property type="entry name" value="LysJ_aminotrans_3"/>
    <property type="match status" value="1"/>
</dbReference>
<dbReference type="Gene3D" id="3.40.640.10">
    <property type="entry name" value="Type I PLP-dependent aspartate aminotransferase-like (Major domain)"/>
    <property type="match status" value="1"/>
</dbReference>
<comment type="catalytic activity">
    <reaction evidence="7">
        <text>[amino-group carrier protein]-C-terminal-gamma-(L-lysyl)-L-glutamate + 2-oxoglutarate = [amino-group carrier protein]-C-terminal-N-(1-carboxy-5-oxopentan-1-yl)-L-glutamine + L-glutamate</text>
        <dbReference type="Rhea" id="RHEA:41952"/>
        <dbReference type="Rhea" id="RHEA-COMP:9714"/>
        <dbReference type="Rhea" id="RHEA-COMP:9715"/>
        <dbReference type="ChEBI" id="CHEBI:16810"/>
        <dbReference type="ChEBI" id="CHEBI:29985"/>
        <dbReference type="ChEBI" id="CHEBI:78501"/>
        <dbReference type="ChEBI" id="CHEBI:78526"/>
        <dbReference type="EC" id="2.6.1.118"/>
    </reaction>
</comment>
<dbReference type="PhylomeDB" id="A8AB22"/>
<dbReference type="EMBL" id="CP000816">
    <property type="protein sequence ID" value="ABU82124.1"/>
    <property type="molecule type" value="Genomic_DNA"/>
</dbReference>
<comment type="similarity">
    <text evidence="7">Belongs to the class-III pyridoxal-phosphate-dependent aminotransferase family. LysJ subfamily.</text>
</comment>
<dbReference type="GO" id="GO:0019878">
    <property type="term" value="P:lysine biosynthetic process via aminoadipic acid"/>
    <property type="evidence" value="ECO:0007669"/>
    <property type="project" value="UniProtKB-UniRule"/>
</dbReference>
<protein>
    <recommendedName>
        <fullName evidence="7">Putative [LysW]-aminoadipate semialdehyde/glutamate semialdehyde transaminase</fullName>
        <ecNumber evidence="7">2.6.1.118</ecNumber>
        <ecNumber evidence="7">2.6.1.124</ecNumber>
    </recommendedName>
</protein>
<dbReference type="InterPro" id="IPR015421">
    <property type="entry name" value="PyrdxlP-dep_Trfase_major"/>
</dbReference>
<feature type="binding site" evidence="7">
    <location>
        <begin position="211"/>
        <end position="214"/>
    </location>
    <ligand>
        <name>pyridoxal 5'-phosphate</name>
        <dbReference type="ChEBI" id="CHEBI:597326"/>
    </ligand>
</feature>
<feature type="binding site" evidence="7">
    <location>
        <begin position="98"/>
        <end position="99"/>
    </location>
    <ligand>
        <name>pyridoxal 5'-phosphate</name>
        <dbReference type="ChEBI" id="CHEBI:597326"/>
    </ligand>
</feature>